<accession>A0A8R1DIX2</accession>
<keyword evidence="1" id="KW-0812">Transmembrane</keyword>
<organism evidence="2 3">
    <name type="scientific">Caenorhabditis japonica</name>
    <dbReference type="NCBI Taxonomy" id="281687"/>
    <lineage>
        <taxon>Eukaryota</taxon>
        <taxon>Metazoa</taxon>
        <taxon>Ecdysozoa</taxon>
        <taxon>Nematoda</taxon>
        <taxon>Chromadorea</taxon>
        <taxon>Rhabditida</taxon>
        <taxon>Rhabditina</taxon>
        <taxon>Rhabditomorpha</taxon>
        <taxon>Rhabditoidea</taxon>
        <taxon>Rhabditidae</taxon>
        <taxon>Peloderinae</taxon>
        <taxon>Caenorhabditis</taxon>
    </lineage>
</organism>
<keyword evidence="1" id="KW-0472">Membrane</keyword>
<name>A0A8R1DIX2_CAEJA</name>
<feature type="transmembrane region" description="Helical" evidence="1">
    <location>
        <begin position="6"/>
        <end position="29"/>
    </location>
</feature>
<proteinExistence type="predicted"/>
<keyword evidence="1" id="KW-1133">Transmembrane helix</keyword>
<protein>
    <submittedName>
        <fullName evidence="2">Uncharacterized protein</fullName>
    </submittedName>
</protein>
<evidence type="ECO:0000313" key="3">
    <source>
        <dbReference type="Proteomes" id="UP000005237"/>
    </source>
</evidence>
<evidence type="ECO:0000256" key="1">
    <source>
        <dbReference type="SAM" id="Phobius"/>
    </source>
</evidence>
<sequence length="68" mass="7992">MYSCIAITLIMLLAFPSLIFSWGVMYIIFVRYFDEPFPMNTERIDDLPAYSALFPDSQELLKKEDECE</sequence>
<evidence type="ECO:0000313" key="2">
    <source>
        <dbReference type="EnsemblMetazoa" id="CJA04064.1"/>
    </source>
</evidence>
<keyword evidence="3" id="KW-1185">Reference proteome</keyword>
<dbReference type="EnsemblMetazoa" id="CJA04064.1">
    <property type="protein sequence ID" value="CJA04064.1"/>
    <property type="gene ID" value="WBGene00123268"/>
</dbReference>
<dbReference type="AlphaFoldDB" id="A0A8R1DIX2"/>
<reference evidence="2" key="2">
    <citation type="submission" date="2022-06" db="UniProtKB">
        <authorList>
            <consortium name="EnsemblMetazoa"/>
        </authorList>
    </citation>
    <scope>IDENTIFICATION</scope>
    <source>
        <strain evidence="2">DF5081</strain>
    </source>
</reference>
<dbReference type="Proteomes" id="UP000005237">
    <property type="component" value="Unassembled WGS sequence"/>
</dbReference>
<reference evidence="3" key="1">
    <citation type="submission" date="2010-08" db="EMBL/GenBank/DDBJ databases">
        <authorList>
            <consortium name="Caenorhabditis japonica Sequencing Consortium"/>
            <person name="Wilson R.K."/>
        </authorList>
    </citation>
    <scope>NUCLEOTIDE SEQUENCE [LARGE SCALE GENOMIC DNA]</scope>
    <source>
        <strain evidence="3">DF5081</strain>
    </source>
</reference>